<dbReference type="InterPro" id="IPR006091">
    <property type="entry name" value="Acyl-CoA_Oxase/DH_mid-dom"/>
</dbReference>
<dbReference type="InterPro" id="IPR009075">
    <property type="entry name" value="AcylCo_DH/oxidase_C"/>
</dbReference>
<dbReference type="Proteomes" id="UP000501991">
    <property type="component" value="Chromosome"/>
</dbReference>
<proteinExistence type="inferred from homology"/>
<comment type="similarity">
    <text evidence="1 4">Belongs to the acyl-CoA dehydrogenase family.</text>
</comment>
<keyword evidence="4 8" id="KW-0560">Oxidoreductase</keyword>
<evidence type="ECO:0000259" key="6">
    <source>
        <dbReference type="Pfam" id="PF02770"/>
    </source>
</evidence>
<dbReference type="Gene3D" id="2.40.110.20">
    <property type="match status" value="1"/>
</dbReference>
<dbReference type="KEGG" id="azq:G3580_07810"/>
<dbReference type="SUPFAM" id="SSF56645">
    <property type="entry name" value="Acyl-CoA dehydrogenase NM domain-like"/>
    <property type="match status" value="1"/>
</dbReference>
<evidence type="ECO:0000256" key="2">
    <source>
        <dbReference type="ARBA" id="ARBA00022630"/>
    </source>
</evidence>
<dbReference type="Pfam" id="PF00441">
    <property type="entry name" value="Acyl-CoA_dh_1"/>
    <property type="match status" value="1"/>
</dbReference>
<evidence type="ECO:0000313" key="8">
    <source>
        <dbReference type="EMBL" id="QID17557.1"/>
    </source>
</evidence>
<evidence type="ECO:0000259" key="7">
    <source>
        <dbReference type="Pfam" id="PF18158"/>
    </source>
</evidence>
<dbReference type="Gene3D" id="1.20.140.10">
    <property type="entry name" value="Butyryl-CoA Dehydrogenase, subunit A, domain 3"/>
    <property type="match status" value="1"/>
</dbReference>
<keyword evidence="3 4" id="KW-0274">FAD</keyword>
<dbReference type="InterPro" id="IPR052904">
    <property type="entry name" value="Acyl-CoA_dehydrogenase-like"/>
</dbReference>
<dbReference type="EC" id="1.3.8.4" evidence="8"/>
<dbReference type="EMBL" id="CP048836">
    <property type="protein sequence ID" value="QID17557.1"/>
    <property type="molecule type" value="Genomic_DNA"/>
</dbReference>
<accession>A0A6C1B1W8</accession>
<dbReference type="InterPro" id="IPR041504">
    <property type="entry name" value="AidB_N"/>
</dbReference>
<feature type="domain" description="Acyl-CoA dehydrogenase/oxidase C-terminal" evidence="5">
    <location>
        <begin position="291"/>
        <end position="446"/>
    </location>
</feature>
<organism evidence="8 9">
    <name type="scientific">Nitrogeniibacter mangrovi</name>
    <dbReference type="NCBI Taxonomy" id="2016596"/>
    <lineage>
        <taxon>Bacteria</taxon>
        <taxon>Pseudomonadati</taxon>
        <taxon>Pseudomonadota</taxon>
        <taxon>Betaproteobacteria</taxon>
        <taxon>Rhodocyclales</taxon>
        <taxon>Zoogloeaceae</taxon>
        <taxon>Nitrogeniibacter</taxon>
    </lineage>
</organism>
<dbReference type="InterPro" id="IPR009100">
    <property type="entry name" value="AcylCoA_DH/oxidase_NM_dom_sf"/>
</dbReference>
<sequence length="552" mass="59415">MSEPGGAQARFITHEVTNQPRPLPAYNAWTTDVALREALEREGGGWAREALAAYGALAGGELMEAGRLANEHRPVFRPFDAYGRRIDAVEFHPAYHRLMHAAMTHGVHSFAWRHADTPGAHVARAALMYLDGQPDAGTSCPLTMTYAAVPALRHAPALAAEWLPRLSALDYDPRSVSADKKRACTVGMGMTEKQGGSDVRSNTTRATALEDGGYALVGHKWFFSAPMSDAHLVLAQADGGLSCFLLPRVLPDGHLNAVRIQRLKNKLGDWSNASAEVEFQGAWAMPVGEVGRGVATILEMVALTRLDCMTGSAATMRQAVVQALHHTGQRSAFGKRLIDQALMRNVLADLALESEAAVALALRVARAVDGAARDPHEAALARIATAIGKYWICKRTPALVNEAQECLGGIGYVEDTPLPRLYRQAPLNSIWEGSGNVQCLDVLRALERAPGCREALFAELELAHGLDVDLDREVAALGQALDDPAGREARSRWLVERMALALQAAILLRAGNGPVADTFCRSRLRREHGLAFGTLPADAAMGPLIQRAAVEA</sequence>
<dbReference type="GO" id="GO:0008470">
    <property type="term" value="F:3-methylbutanoyl-CoA dehydrogenase activity"/>
    <property type="evidence" value="ECO:0007669"/>
    <property type="project" value="UniProtKB-EC"/>
</dbReference>
<dbReference type="InterPro" id="IPR036250">
    <property type="entry name" value="AcylCo_DH-like_C"/>
</dbReference>
<reference evidence="8 9" key="1">
    <citation type="submission" date="2020-02" db="EMBL/GenBank/DDBJ databases">
        <title>Nitrogenibacter mangrovi gen. nov., sp. nov. isolated from mangrove sediment, a denitrifying betaproteobacterium.</title>
        <authorList>
            <person name="Liao H."/>
            <person name="Tian Y."/>
        </authorList>
    </citation>
    <scope>NUCLEOTIDE SEQUENCE [LARGE SCALE GENOMIC DNA]</scope>
    <source>
        <strain evidence="8 9">M9-3-2</strain>
    </source>
</reference>
<dbReference type="Gene3D" id="6.10.250.600">
    <property type="match status" value="1"/>
</dbReference>
<keyword evidence="9" id="KW-1185">Reference proteome</keyword>
<feature type="domain" description="Adaptive response protein AidB N-terminal" evidence="7">
    <location>
        <begin position="18"/>
        <end position="173"/>
    </location>
</feature>
<gene>
    <name evidence="8" type="ORF">G3580_07810</name>
</gene>
<evidence type="ECO:0000256" key="3">
    <source>
        <dbReference type="ARBA" id="ARBA00022827"/>
    </source>
</evidence>
<dbReference type="PANTHER" id="PTHR42707:SF3">
    <property type="entry name" value="ACYL-COA DEHYDROGENASE AIDB-RELATED"/>
    <property type="match status" value="1"/>
</dbReference>
<keyword evidence="2 4" id="KW-0285">Flavoprotein</keyword>
<dbReference type="Pfam" id="PF18158">
    <property type="entry name" value="AidB_N"/>
    <property type="match status" value="1"/>
</dbReference>
<protein>
    <submittedName>
        <fullName evidence="8">Isovaleryl-CoA dehydrogenase</fullName>
        <ecNumber evidence="8">1.3.8.4</ecNumber>
    </submittedName>
</protein>
<dbReference type="PANTHER" id="PTHR42707">
    <property type="entry name" value="ACYL-COA DEHYDROGENASE"/>
    <property type="match status" value="1"/>
</dbReference>
<dbReference type="NCBIfam" id="NF008594">
    <property type="entry name" value="PRK11561.1"/>
    <property type="match status" value="1"/>
</dbReference>
<dbReference type="RefSeq" id="WP_173764720.1">
    <property type="nucleotide sequence ID" value="NZ_CP048836.1"/>
</dbReference>
<evidence type="ECO:0000259" key="5">
    <source>
        <dbReference type="Pfam" id="PF00441"/>
    </source>
</evidence>
<name>A0A6C1B1W8_9RHOO</name>
<evidence type="ECO:0000256" key="1">
    <source>
        <dbReference type="ARBA" id="ARBA00009347"/>
    </source>
</evidence>
<evidence type="ECO:0000313" key="9">
    <source>
        <dbReference type="Proteomes" id="UP000501991"/>
    </source>
</evidence>
<comment type="cofactor">
    <cofactor evidence="4">
        <name>FAD</name>
        <dbReference type="ChEBI" id="CHEBI:57692"/>
    </cofactor>
</comment>
<dbReference type="AlphaFoldDB" id="A0A6C1B1W8"/>
<dbReference type="Pfam" id="PF02770">
    <property type="entry name" value="Acyl-CoA_dh_M"/>
    <property type="match status" value="1"/>
</dbReference>
<dbReference type="SUPFAM" id="SSF47203">
    <property type="entry name" value="Acyl-CoA dehydrogenase C-terminal domain-like"/>
    <property type="match status" value="1"/>
</dbReference>
<evidence type="ECO:0000256" key="4">
    <source>
        <dbReference type="RuleBase" id="RU362125"/>
    </source>
</evidence>
<feature type="domain" description="Acyl-CoA oxidase/dehydrogenase middle" evidence="6">
    <location>
        <begin position="188"/>
        <end position="280"/>
    </location>
</feature>